<keyword evidence="2 4" id="KW-0689">Ribosomal protein</keyword>
<dbReference type="InterPro" id="IPR036235">
    <property type="entry name" value="Ribosomal_bL12_oligo_N_sf"/>
</dbReference>
<dbReference type="SUPFAM" id="SSF48300">
    <property type="entry name" value="Ribosomal protein L7/12, oligomerisation (N-terminal) domain"/>
    <property type="match status" value="1"/>
</dbReference>
<dbReference type="FunFam" id="3.30.1390.10:FF:000001">
    <property type="entry name" value="50S ribosomal protein L7/L12"/>
    <property type="match status" value="1"/>
</dbReference>
<evidence type="ECO:0000259" key="6">
    <source>
        <dbReference type="Pfam" id="PF16320"/>
    </source>
</evidence>
<protein>
    <recommendedName>
        <fullName evidence="4">Large ribosomal subunit protein bL12</fullName>
    </recommendedName>
</protein>
<accession>A0A517YUH3</accession>
<dbReference type="InterPro" id="IPR008932">
    <property type="entry name" value="Ribosomal_bL12_oligo"/>
</dbReference>
<comment type="subunit">
    <text evidence="4">Homodimer. Part of the ribosomal stalk of the 50S ribosomal subunit. Forms a multimeric L10(L12)X complex, where L10 forms an elongated spine to which 2 to 4 L12 dimers bind in a sequential fashion. Binds GTP-bound translation factors.</text>
</comment>
<dbReference type="KEGG" id="pcor:KS4_19420"/>
<evidence type="ECO:0000256" key="1">
    <source>
        <dbReference type="ARBA" id="ARBA00007197"/>
    </source>
</evidence>
<dbReference type="EMBL" id="CP036425">
    <property type="protein sequence ID" value="QDU33883.1"/>
    <property type="molecule type" value="Genomic_DNA"/>
</dbReference>
<proteinExistence type="inferred from homology"/>
<evidence type="ECO:0000256" key="3">
    <source>
        <dbReference type="ARBA" id="ARBA00023274"/>
    </source>
</evidence>
<dbReference type="Pfam" id="PF16320">
    <property type="entry name" value="Ribosomal_L12_N"/>
    <property type="match status" value="1"/>
</dbReference>
<dbReference type="CDD" id="cd00387">
    <property type="entry name" value="Ribosomal_L7_L12"/>
    <property type="match status" value="1"/>
</dbReference>
<comment type="similarity">
    <text evidence="1 4">Belongs to the bacterial ribosomal protein bL12 family.</text>
</comment>
<dbReference type="Gene3D" id="1.20.5.710">
    <property type="entry name" value="Single helix bin"/>
    <property type="match status" value="1"/>
</dbReference>
<dbReference type="GO" id="GO:0003735">
    <property type="term" value="F:structural constituent of ribosome"/>
    <property type="evidence" value="ECO:0007669"/>
    <property type="project" value="InterPro"/>
</dbReference>
<dbReference type="SUPFAM" id="SSF54736">
    <property type="entry name" value="ClpS-like"/>
    <property type="match status" value="1"/>
</dbReference>
<feature type="domain" description="Large ribosomal subunit protein bL12 C-terminal" evidence="5">
    <location>
        <begin position="82"/>
        <end position="148"/>
    </location>
</feature>
<organism evidence="7 8">
    <name type="scientific">Poriferisphaera corsica</name>
    <dbReference type="NCBI Taxonomy" id="2528020"/>
    <lineage>
        <taxon>Bacteria</taxon>
        <taxon>Pseudomonadati</taxon>
        <taxon>Planctomycetota</taxon>
        <taxon>Phycisphaerae</taxon>
        <taxon>Phycisphaerales</taxon>
        <taxon>Phycisphaeraceae</taxon>
        <taxon>Poriferisphaera</taxon>
    </lineage>
</organism>
<keyword evidence="3 4" id="KW-0687">Ribonucleoprotein</keyword>
<dbReference type="InterPro" id="IPR013823">
    <property type="entry name" value="Ribosomal_bL12_C"/>
</dbReference>
<dbReference type="HAMAP" id="MF_00368">
    <property type="entry name" value="Ribosomal_bL12"/>
    <property type="match status" value="1"/>
</dbReference>
<feature type="domain" description="Large ribosomal subunit protein bL12 oligomerization" evidence="6">
    <location>
        <begin position="28"/>
        <end position="74"/>
    </location>
</feature>
<gene>
    <name evidence="4 7" type="primary">rplL</name>
    <name evidence="7" type="ORF">KS4_19420</name>
</gene>
<evidence type="ECO:0000256" key="4">
    <source>
        <dbReference type="HAMAP-Rule" id="MF_00368"/>
    </source>
</evidence>
<dbReference type="NCBIfam" id="TIGR00855">
    <property type="entry name" value="L12"/>
    <property type="match status" value="1"/>
</dbReference>
<keyword evidence="8" id="KW-1185">Reference proteome</keyword>
<dbReference type="Pfam" id="PF00542">
    <property type="entry name" value="Ribosomal_L12"/>
    <property type="match status" value="1"/>
</dbReference>
<reference evidence="7 8" key="1">
    <citation type="submission" date="2019-02" db="EMBL/GenBank/DDBJ databases">
        <title>Deep-cultivation of Planctomycetes and their phenomic and genomic characterization uncovers novel biology.</title>
        <authorList>
            <person name="Wiegand S."/>
            <person name="Jogler M."/>
            <person name="Boedeker C."/>
            <person name="Pinto D."/>
            <person name="Vollmers J."/>
            <person name="Rivas-Marin E."/>
            <person name="Kohn T."/>
            <person name="Peeters S.H."/>
            <person name="Heuer A."/>
            <person name="Rast P."/>
            <person name="Oberbeckmann S."/>
            <person name="Bunk B."/>
            <person name="Jeske O."/>
            <person name="Meyerdierks A."/>
            <person name="Storesund J.E."/>
            <person name="Kallscheuer N."/>
            <person name="Luecker S."/>
            <person name="Lage O.M."/>
            <person name="Pohl T."/>
            <person name="Merkel B.J."/>
            <person name="Hornburger P."/>
            <person name="Mueller R.-W."/>
            <person name="Bruemmer F."/>
            <person name="Labrenz M."/>
            <person name="Spormann A.M."/>
            <person name="Op den Camp H."/>
            <person name="Overmann J."/>
            <person name="Amann R."/>
            <person name="Jetten M.S.M."/>
            <person name="Mascher T."/>
            <person name="Medema M.H."/>
            <person name="Devos D.P."/>
            <person name="Kaster A.-K."/>
            <person name="Ovreas L."/>
            <person name="Rohde M."/>
            <person name="Galperin M.Y."/>
            <person name="Jogler C."/>
        </authorList>
    </citation>
    <scope>NUCLEOTIDE SEQUENCE [LARGE SCALE GENOMIC DNA]</scope>
    <source>
        <strain evidence="7 8">KS4</strain>
    </source>
</reference>
<evidence type="ECO:0000313" key="7">
    <source>
        <dbReference type="EMBL" id="QDU33883.1"/>
    </source>
</evidence>
<dbReference type="GO" id="GO:0006412">
    <property type="term" value="P:translation"/>
    <property type="evidence" value="ECO:0007669"/>
    <property type="project" value="UniProtKB-UniRule"/>
</dbReference>
<dbReference type="InterPro" id="IPR014719">
    <property type="entry name" value="Ribosomal_bL12_C/ClpS-like"/>
</dbReference>
<sequence length="148" mass="15738">MYVERGAFDNASNGVLRITIRYRKMADIKEIGDQLVGLTLKEAVDLADYMKEEYGIEPAAGGAVVMAGPAGGEEAAEEKTEFDVILKAAGDKKIQVIKVVREATGLGLKEAKEAVDSAPKALKEGISKDEAEALAEKIKEAGGEVEVK</sequence>
<dbReference type="AlphaFoldDB" id="A0A517YUH3"/>
<dbReference type="GO" id="GO:0022625">
    <property type="term" value="C:cytosolic large ribosomal subunit"/>
    <property type="evidence" value="ECO:0007669"/>
    <property type="project" value="TreeGrafter"/>
</dbReference>
<evidence type="ECO:0000313" key="8">
    <source>
        <dbReference type="Proteomes" id="UP000317369"/>
    </source>
</evidence>
<evidence type="ECO:0000259" key="5">
    <source>
        <dbReference type="Pfam" id="PF00542"/>
    </source>
</evidence>
<dbReference type="Gene3D" id="3.30.1390.10">
    <property type="match status" value="1"/>
</dbReference>
<dbReference type="GO" id="GO:0003729">
    <property type="term" value="F:mRNA binding"/>
    <property type="evidence" value="ECO:0007669"/>
    <property type="project" value="TreeGrafter"/>
</dbReference>
<dbReference type="PANTHER" id="PTHR45987">
    <property type="entry name" value="39S RIBOSOMAL PROTEIN L12"/>
    <property type="match status" value="1"/>
</dbReference>
<name>A0A517YUH3_9BACT</name>
<dbReference type="PANTHER" id="PTHR45987:SF4">
    <property type="entry name" value="LARGE RIBOSOMAL SUBUNIT PROTEIN BL12M"/>
    <property type="match status" value="1"/>
</dbReference>
<evidence type="ECO:0000256" key="2">
    <source>
        <dbReference type="ARBA" id="ARBA00022980"/>
    </source>
</evidence>
<dbReference type="Proteomes" id="UP000317369">
    <property type="component" value="Chromosome"/>
</dbReference>
<comment type="function">
    <text evidence="4">Forms part of the ribosomal stalk which helps the ribosome interact with GTP-bound translation factors. Is thus essential for accurate translation.</text>
</comment>
<dbReference type="InterPro" id="IPR000206">
    <property type="entry name" value="Ribosomal_bL12"/>
</dbReference>